<dbReference type="RefSeq" id="WP_221573748.1">
    <property type="nucleotide sequence ID" value="NZ_JAIGNK010000003.1"/>
</dbReference>
<evidence type="ECO:0000313" key="3">
    <source>
        <dbReference type="Proteomes" id="UP000783253"/>
    </source>
</evidence>
<name>A0ABS7IY38_9SPHN</name>
<organism evidence="2 3">
    <name type="scientific">Qipengyuania polymorpha</name>
    <dbReference type="NCBI Taxonomy" id="2867234"/>
    <lineage>
        <taxon>Bacteria</taxon>
        <taxon>Pseudomonadati</taxon>
        <taxon>Pseudomonadota</taxon>
        <taxon>Alphaproteobacteria</taxon>
        <taxon>Sphingomonadales</taxon>
        <taxon>Erythrobacteraceae</taxon>
        <taxon>Qipengyuania</taxon>
    </lineage>
</organism>
<dbReference type="EMBL" id="JAIGNK010000003">
    <property type="protein sequence ID" value="MBX7458323.1"/>
    <property type="molecule type" value="Genomic_DNA"/>
</dbReference>
<evidence type="ECO:0000256" key="1">
    <source>
        <dbReference type="SAM" id="MobiDB-lite"/>
    </source>
</evidence>
<protein>
    <submittedName>
        <fullName evidence="2">DUF1643 domain-containing protein</fullName>
    </submittedName>
</protein>
<sequence length="170" mass="19304">MPTKANAVLSDCDDYRFFLERTWNDDLPKLPVCMLNPSTGDAEKDDQTIRRLTHFATRWGYGGLAIVNLYPLRASKPSVMWASENRSHEDNEQWLDAIIVIAENNGNKMVIAWGNDGAWEGEADQFIQRVKERSKTVEMVTLGKTANGNPRHPMALGRGRVPDDQDMEPW</sequence>
<proteinExistence type="predicted"/>
<reference evidence="2 3" key="1">
    <citation type="submission" date="2021-08" db="EMBL/GenBank/DDBJ databases">
        <title>Comparative Genomics Analysis of the Genus Qipengyuania Reveals Extensive Genetic Diversity and Metabolic Versatility, Including the Description of Fifteen Novel Species.</title>
        <authorList>
            <person name="Liu Y."/>
        </authorList>
    </citation>
    <scope>NUCLEOTIDE SEQUENCE [LARGE SCALE GENOMIC DNA]</scope>
    <source>
        <strain evidence="2 3">1NDH17</strain>
    </source>
</reference>
<evidence type="ECO:0000313" key="2">
    <source>
        <dbReference type="EMBL" id="MBX7458323.1"/>
    </source>
</evidence>
<comment type="caution">
    <text evidence="2">The sequence shown here is derived from an EMBL/GenBank/DDBJ whole genome shotgun (WGS) entry which is preliminary data.</text>
</comment>
<keyword evidence="3" id="KW-1185">Reference proteome</keyword>
<dbReference type="Proteomes" id="UP000783253">
    <property type="component" value="Unassembled WGS sequence"/>
</dbReference>
<dbReference type="InterPro" id="IPR012441">
    <property type="entry name" value="DUF1643"/>
</dbReference>
<gene>
    <name evidence="2" type="ORF">K3152_08705</name>
</gene>
<accession>A0ABS7IY38</accession>
<feature type="region of interest" description="Disordered" evidence="1">
    <location>
        <begin position="144"/>
        <end position="170"/>
    </location>
</feature>
<dbReference type="Pfam" id="PF07799">
    <property type="entry name" value="DUF1643"/>
    <property type="match status" value="1"/>
</dbReference>